<feature type="region of interest" description="Disordered" evidence="1">
    <location>
        <begin position="143"/>
        <end position="164"/>
    </location>
</feature>
<accession>A0AAV0Y795</accession>
<gene>
    <name evidence="2" type="ORF">MEUPH1_LOCUS29726</name>
</gene>
<evidence type="ECO:0000313" key="3">
    <source>
        <dbReference type="Proteomes" id="UP001160148"/>
    </source>
</evidence>
<feature type="compositionally biased region" description="Low complexity" evidence="1">
    <location>
        <begin position="147"/>
        <end position="160"/>
    </location>
</feature>
<organism evidence="2 3">
    <name type="scientific">Macrosiphum euphorbiae</name>
    <name type="common">potato aphid</name>
    <dbReference type="NCBI Taxonomy" id="13131"/>
    <lineage>
        <taxon>Eukaryota</taxon>
        <taxon>Metazoa</taxon>
        <taxon>Ecdysozoa</taxon>
        <taxon>Arthropoda</taxon>
        <taxon>Hexapoda</taxon>
        <taxon>Insecta</taxon>
        <taxon>Pterygota</taxon>
        <taxon>Neoptera</taxon>
        <taxon>Paraneoptera</taxon>
        <taxon>Hemiptera</taxon>
        <taxon>Sternorrhyncha</taxon>
        <taxon>Aphidomorpha</taxon>
        <taxon>Aphidoidea</taxon>
        <taxon>Aphididae</taxon>
        <taxon>Macrosiphini</taxon>
        <taxon>Macrosiphum</taxon>
    </lineage>
</organism>
<sequence>MSEAFEIVKSVVEKPAKDDCALYTDLLASKLRRFDERTRIILMNEIDNLVFRTEINLTSSINILNSAVHSENNLINISTNPLSNNSLRNILSSEDSMLYFNDYSNQKKSTHGISTSQVSSEPIVNVRSEPHIYSNYLQQNIESPKQSTYSHSTSTSQVSSKPLENVRSEAQIYSNYLQQNIESPKQSTYSHRTSTSQVSSEPILNVRSKPHIYSNYLQQNIESPKQSTYSPSTSDSQVSLESILDVTSESLTYSDYTQHNTT</sequence>
<dbReference type="AlphaFoldDB" id="A0AAV0Y795"/>
<dbReference type="EMBL" id="CARXXK010001472">
    <property type="protein sequence ID" value="CAI6376348.1"/>
    <property type="molecule type" value="Genomic_DNA"/>
</dbReference>
<name>A0AAV0Y795_9HEMI</name>
<evidence type="ECO:0000256" key="1">
    <source>
        <dbReference type="SAM" id="MobiDB-lite"/>
    </source>
</evidence>
<keyword evidence="3" id="KW-1185">Reference proteome</keyword>
<feature type="region of interest" description="Disordered" evidence="1">
    <location>
        <begin position="183"/>
        <end position="202"/>
    </location>
</feature>
<proteinExistence type="predicted"/>
<reference evidence="2 3" key="1">
    <citation type="submission" date="2023-01" db="EMBL/GenBank/DDBJ databases">
        <authorList>
            <person name="Whitehead M."/>
        </authorList>
    </citation>
    <scope>NUCLEOTIDE SEQUENCE [LARGE SCALE GENOMIC DNA]</scope>
</reference>
<protein>
    <submittedName>
        <fullName evidence="2">Uncharacterized protein</fullName>
    </submittedName>
</protein>
<evidence type="ECO:0000313" key="2">
    <source>
        <dbReference type="EMBL" id="CAI6376348.1"/>
    </source>
</evidence>
<dbReference type="Proteomes" id="UP001160148">
    <property type="component" value="Unassembled WGS sequence"/>
</dbReference>
<comment type="caution">
    <text evidence="2">The sequence shown here is derived from an EMBL/GenBank/DDBJ whole genome shotgun (WGS) entry which is preliminary data.</text>
</comment>